<dbReference type="EMBL" id="VRYZ01000001">
    <property type="protein sequence ID" value="TXS95105.1"/>
    <property type="molecule type" value="Genomic_DNA"/>
</dbReference>
<dbReference type="Proteomes" id="UP000321933">
    <property type="component" value="Unassembled WGS sequence"/>
</dbReference>
<keyword evidence="1" id="KW-0812">Transmembrane</keyword>
<reference evidence="2 3" key="1">
    <citation type="submission" date="2019-08" db="EMBL/GenBank/DDBJ databases">
        <title>Parahaliea maris sp. nov., isolated from the surface seawater.</title>
        <authorList>
            <person name="Liu Y."/>
        </authorList>
    </citation>
    <scope>NUCLEOTIDE SEQUENCE [LARGE SCALE GENOMIC DNA]</scope>
    <source>
        <strain evidence="2 3">S2-26</strain>
    </source>
</reference>
<keyword evidence="3" id="KW-1185">Reference proteome</keyword>
<dbReference type="RefSeq" id="WP_148062944.1">
    <property type="nucleotide sequence ID" value="NZ_VRYZ01000001.1"/>
</dbReference>
<organism evidence="2 3">
    <name type="scientific">Parahaliea aestuarii</name>
    <dbReference type="NCBI Taxonomy" id="1852021"/>
    <lineage>
        <taxon>Bacteria</taxon>
        <taxon>Pseudomonadati</taxon>
        <taxon>Pseudomonadota</taxon>
        <taxon>Gammaproteobacteria</taxon>
        <taxon>Cellvibrionales</taxon>
        <taxon>Halieaceae</taxon>
        <taxon>Parahaliea</taxon>
    </lineage>
</organism>
<dbReference type="AlphaFoldDB" id="A0A5C9A2L2"/>
<gene>
    <name evidence="2" type="ORF">FVW59_04195</name>
</gene>
<evidence type="ECO:0000313" key="3">
    <source>
        <dbReference type="Proteomes" id="UP000321933"/>
    </source>
</evidence>
<comment type="caution">
    <text evidence="2">The sequence shown here is derived from an EMBL/GenBank/DDBJ whole genome shotgun (WGS) entry which is preliminary data.</text>
</comment>
<name>A0A5C9A2L2_9GAMM</name>
<proteinExistence type="predicted"/>
<dbReference type="Pfam" id="PF20134">
    <property type="entry name" value="DUF6524"/>
    <property type="match status" value="1"/>
</dbReference>
<protein>
    <submittedName>
        <fullName evidence="2">Uncharacterized protein</fullName>
    </submittedName>
</protein>
<feature type="transmembrane region" description="Helical" evidence="1">
    <location>
        <begin position="43"/>
        <end position="62"/>
    </location>
</feature>
<keyword evidence="1" id="KW-0472">Membrane</keyword>
<feature type="transmembrane region" description="Helical" evidence="1">
    <location>
        <begin position="69"/>
        <end position="89"/>
    </location>
</feature>
<dbReference type="InterPro" id="IPR045387">
    <property type="entry name" value="DUF6524"/>
</dbReference>
<dbReference type="OrthoDB" id="7272344at2"/>
<keyword evidence="1" id="KW-1133">Transmembrane helix</keyword>
<feature type="transmembrane region" description="Helical" evidence="1">
    <location>
        <begin position="101"/>
        <end position="120"/>
    </location>
</feature>
<evidence type="ECO:0000313" key="2">
    <source>
        <dbReference type="EMBL" id="TXS95105.1"/>
    </source>
</evidence>
<accession>A0A5C9A2L2</accession>
<sequence length="138" mass="15101">MANSFTPGSFLLRWLFAAVLVFGTYNPTDYSYVSWVLADGTNFGPIVAIVGLVLLIGWIIYVRATFLSMGWLGVILGAALFGCVIWLFVDLGWMTLDSPGALAWVALVLVSLLLAVGMSWSHIRKRLTGQIDVDDVED</sequence>
<evidence type="ECO:0000256" key="1">
    <source>
        <dbReference type="SAM" id="Phobius"/>
    </source>
</evidence>